<evidence type="ECO:0000313" key="2">
    <source>
        <dbReference type="Proteomes" id="UP001634393"/>
    </source>
</evidence>
<accession>A0ABD3UPC3</accession>
<proteinExistence type="predicted"/>
<reference evidence="1 2" key="1">
    <citation type="submission" date="2024-12" db="EMBL/GenBank/DDBJ databases">
        <title>The unique morphological basis and parallel evolutionary history of personate flowers in Penstemon.</title>
        <authorList>
            <person name="Depatie T.H."/>
            <person name="Wessinger C.A."/>
        </authorList>
    </citation>
    <scope>NUCLEOTIDE SEQUENCE [LARGE SCALE GENOMIC DNA]</scope>
    <source>
        <strain evidence="1">WTNN_2</strain>
        <tissue evidence="1">Leaf</tissue>
    </source>
</reference>
<keyword evidence="2" id="KW-1185">Reference proteome</keyword>
<sequence length="76" mass="8319">MEYNIELDGNCGVALPPISSTNATHAVSYADMLISPSSIDVSIDRIDSTKITNFQEGKGPAIIKVYKSTIYYTIFE</sequence>
<comment type="caution">
    <text evidence="1">The sequence shown here is derived from an EMBL/GenBank/DDBJ whole genome shotgun (WGS) entry which is preliminary data.</text>
</comment>
<protein>
    <submittedName>
        <fullName evidence="1">Uncharacterized protein</fullName>
    </submittedName>
</protein>
<dbReference type="EMBL" id="JBJXBP010000001">
    <property type="protein sequence ID" value="KAL3849873.1"/>
    <property type="molecule type" value="Genomic_DNA"/>
</dbReference>
<gene>
    <name evidence="1" type="ORF">ACJIZ3_011755</name>
</gene>
<dbReference type="AlphaFoldDB" id="A0ABD3UPC3"/>
<organism evidence="1 2">
    <name type="scientific">Penstemon smallii</name>
    <dbReference type="NCBI Taxonomy" id="265156"/>
    <lineage>
        <taxon>Eukaryota</taxon>
        <taxon>Viridiplantae</taxon>
        <taxon>Streptophyta</taxon>
        <taxon>Embryophyta</taxon>
        <taxon>Tracheophyta</taxon>
        <taxon>Spermatophyta</taxon>
        <taxon>Magnoliopsida</taxon>
        <taxon>eudicotyledons</taxon>
        <taxon>Gunneridae</taxon>
        <taxon>Pentapetalae</taxon>
        <taxon>asterids</taxon>
        <taxon>lamiids</taxon>
        <taxon>Lamiales</taxon>
        <taxon>Plantaginaceae</taxon>
        <taxon>Cheloneae</taxon>
        <taxon>Penstemon</taxon>
    </lineage>
</organism>
<evidence type="ECO:0000313" key="1">
    <source>
        <dbReference type="EMBL" id="KAL3849873.1"/>
    </source>
</evidence>
<name>A0ABD3UPC3_9LAMI</name>
<dbReference type="Proteomes" id="UP001634393">
    <property type="component" value="Unassembled WGS sequence"/>
</dbReference>